<dbReference type="Gene3D" id="3.40.50.150">
    <property type="entry name" value="Vaccinia Virus protein VP39"/>
    <property type="match status" value="1"/>
</dbReference>
<evidence type="ECO:0000259" key="1">
    <source>
        <dbReference type="Pfam" id="PF05050"/>
    </source>
</evidence>
<dbReference type="GO" id="GO:0032259">
    <property type="term" value="P:methylation"/>
    <property type="evidence" value="ECO:0007669"/>
    <property type="project" value="UniProtKB-KW"/>
</dbReference>
<dbReference type="GO" id="GO:0008171">
    <property type="term" value="F:O-methyltransferase activity"/>
    <property type="evidence" value="ECO:0007669"/>
    <property type="project" value="TreeGrafter"/>
</dbReference>
<keyword evidence="2" id="KW-0808">Transferase</keyword>
<keyword evidence="2" id="KW-0489">Methyltransferase</keyword>
<evidence type="ECO:0000313" key="2">
    <source>
        <dbReference type="EMBL" id="MBB3057095.1"/>
    </source>
</evidence>
<dbReference type="PANTHER" id="PTHR36973">
    <property type="entry name" value="SLL1456 PROTEIN-RELATED"/>
    <property type="match status" value="1"/>
</dbReference>
<sequence length="289" mass="32275">MKTILSGFVRAVSKVIGKRNLEQLLVFSAKAVNINLHEHALIQIGGSGSLKEGASGERTFLIDTLPCLCKDNAQPVFFDIGANIGNYTLELRNYFPNASIYSFEPVKGTFEKLQNNTINAGVNLYNIGFSDTKGTGTLFNTIDNSDTEIASVYKDVFPEIFKNDNEISPIEFQMDTIDSFCISNSITNIDFLKIDVEGHELSVLKGAGNMLRNGKIRFIQFEFNSHNVYSRVFLRDFYMLLTGFEFYRIVQTGIDKLGPYNTANEIFVQQNILAVNGDVSDCIKDVFSA</sequence>
<gene>
    <name evidence="2" type="ORF">FHS11_003523</name>
</gene>
<reference evidence="2" key="1">
    <citation type="submission" date="2020-08" db="EMBL/GenBank/DDBJ databases">
        <title>Genomic Encyclopedia of Type Strains, Phase III (KMG-III): the genomes of soil and plant-associated and newly described type strains.</title>
        <authorList>
            <person name="Whitman W."/>
        </authorList>
    </citation>
    <scope>NUCLEOTIDE SEQUENCE [LARGE SCALE GENOMIC DNA]</scope>
    <source>
        <strain evidence="2">CECT 8628</strain>
    </source>
</reference>
<organism evidence="2 3">
    <name type="scientific">Mucilaginibacter gotjawali</name>
    <dbReference type="NCBI Taxonomy" id="1550579"/>
    <lineage>
        <taxon>Bacteria</taxon>
        <taxon>Pseudomonadati</taxon>
        <taxon>Bacteroidota</taxon>
        <taxon>Sphingobacteriia</taxon>
        <taxon>Sphingobacteriales</taxon>
        <taxon>Sphingobacteriaceae</taxon>
        <taxon>Mucilaginibacter</taxon>
    </lineage>
</organism>
<proteinExistence type="predicted"/>
<keyword evidence="3" id="KW-1185">Reference proteome</keyword>
<dbReference type="SUPFAM" id="SSF53335">
    <property type="entry name" value="S-adenosyl-L-methionine-dependent methyltransferases"/>
    <property type="match status" value="1"/>
</dbReference>
<evidence type="ECO:0000313" key="3">
    <source>
        <dbReference type="Proteomes" id="UP000539265"/>
    </source>
</evidence>
<name>A0A839SFL4_9SPHI</name>
<dbReference type="EMBL" id="JACHWX010000011">
    <property type="protein sequence ID" value="MBB3057095.1"/>
    <property type="molecule type" value="Genomic_DNA"/>
</dbReference>
<dbReference type="InterPro" id="IPR006342">
    <property type="entry name" value="FkbM_mtfrase"/>
</dbReference>
<comment type="caution">
    <text evidence="2">The sequence shown here is derived from an EMBL/GenBank/DDBJ whole genome shotgun (WGS) entry which is preliminary data.</text>
</comment>
<dbReference type="PANTHER" id="PTHR36973:SF4">
    <property type="entry name" value="NODULATION PROTEIN"/>
    <property type="match status" value="1"/>
</dbReference>
<protein>
    <submittedName>
        <fullName evidence="2">FkbM family methyltransferase</fullName>
    </submittedName>
</protein>
<dbReference type="RefSeq" id="WP_096355574.1">
    <property type="nucleotide sequence ID" value="NZ_AP017313.1"/>
</dbReference>
<feature type="domain" description="Methyltransferase FkbM" evidence="1">
    <location>
        <begin position="79"/>
        <end position="229"/>
    </location>
</feature>
<dbReference type="AlphaFoldDB" id="A0A839SFL4"/>
<dbReference type="OrthoDB" id="9812600at2"/>
<dbReference type="InterPro" id="IPR029063">
    <property type="entry name" value="SAM-dependent_MTases_sf"/>
</dbReference>
<dbReference type="NCBIfam" id="TIGR01444">
    <property type="entry name" value="fkbM_fam"/>
    <property type="match status" value="1"/>
</dbReference>
<dbReference type="Proteomes" id="UP000539265">
    <property type="component" value="Unassembled WGS sequence"/>
</dbReference>
<dbReference type="InterPro" id="IPR053188">
    <property type="entry name" value="FkbM_Methyltransferase"/>
</dbReference>
<accession>A0A839SFL4</accession>
<dbReference type="Pfam" id="PF05050">
    <property type="entry name" value="Methyltransf_21"/>
    <property type="match status" value="1"/>
</dbReference>